<evidence type="ECO:0000313" key="3">
    <source>
        <dbReference type="EMBL" id="NEE04800.1"/>
    </source>
</evidence>
<proteinExistence type="predicted"/>
<evidence type="ECO:0000259" key="2">
    <source>
        <dbReference type="Pfam" id="PF02720"/>
    </source>
</evidence>
<feature type="compositionally biased region" description="Gly residues" evidence="1">
    <location>
        <begin position="15"/>
        <end position="24"/>
    </location>
</feature>
<comment type="caution">
    <text evidence="3">The sequence shown here is derived from an EMBL/GenBank/DDBJ whole genome shotgun (WGS) entry which is preliminary data.</text>
</comment>
<dbReference type="Proteomes" id="UP000475214">
    <property type="component" value="Unassembled WGS sequence"/>
</dbReference>
<dbReference type="AlphaFoldDB" id="A0A6L9SL82"/>
<feature type="region of interest" description="Disordered" evidence="1">
    <location>
        <begin position="592"/>
        <end position="629"/>
    </location>
</feature>
<reference evidence="3 4" key="1">
    <citation type="submission" date="2020-02" db="EMBL/GenBank/DDBJ databases">
        <authorList>
            <person name="Li X.-J."/>
            <person name="Han X.-M."/>
        </authorList>
    </citation>
    <scope>NUCLEOTIDE SEQUENCE [LARGE SCALE GENOMIC DNA]</scope>
    <source>
        <strain evidence="3 4">CCTCC AB 2017055</strain>
    </source>
</reference>
<name>A0A6L9SL82_9ACTN</name>
<feature type="compositionally biased region" description="Basic and acidic residues" evidence="1">
    <location>
        <begin position="356"/>
        <end position="386"/>
    </location>
</feature>
<feature type="domain" description="DUF222" evidence="2">
    <location>
        <begin position="174"/>
        <end position="375"/>
    </location>
</feature>
<feature type="region of interest" description="Disordered" evidence="1">
    <location>
        <begin position="356"/>
        <end position="409"/>
    </location>
</feature>
<protein>
    <submittedName>
        <fullName evidence="3">DUF222 domain-containing protein</fullName>
    </submittedName>
</protein>
<organism evidence="3 4">
    <name type="scientific">Phytoactinopolyspora halotolerans</name>
    <dbReference type="NCBI Taxonomy" id="1981512"/>
    <lineage>
        <taxon>Bacteria</taxon>
        <taxon>Bacillati</taxon>
        <taxon>Actinomycetota</taxon>
        <taxon>Actinomycetes</taxon>
        <taxon>Jiangellales</taxon>
        <taxon>Jiangellaceae</taxon>
        <taxon>Phytoactinopolyspora</taxon>
    </lineage>
</organism>
<accession>A0A6L9SL82</accession>
<feature type="compositionally biased region" description="Gly residues" evidence="1">
    <location>
        <begin position="392"/>
        <end position="404"/>
    </location>
</feature>
<dbReference type="InterPro" id="IPR003870">
    <property type="entry name" value="DUF222"/>
</dbReference>
<feature type="region of interest" description="Disordered" evidence="1">
    <location>
        <begin position="299"/>
        <end position="318"/>
    </location>
</feature>
<gene>
    <name evidence="3" type="ORF">G1H10_32040</name>
</gene>
<feature type="domain" description="DUF222" evidence="2">
    <location>
        <begin position="408"/>
        <end position="531"/>
    </location>
</feature>
<feature type="compositionally biased region" description="Polar residues" evidence="1">
    <location>
        <begin position="1"/>
        <end position="11"/>
    </location>
</feature>
<feature type="non-terminal residue" evidence="3">
    <location>
        <position position="629"/>
    </location>
</feature>
<keyword evidence="4" id="KW-1185">Reference proteome</keyword>
<dbReference type="Pfam" id="PF02720">
    <property type="entry name" value="DUF222"/>
    <property type="match status" value="2"/>
</dbReference>
<dbReference type="RefSeq" id="WP_163745346.1">
    <property type="nucleotide sequence ID" value="NZ_JAAGOA010000052.1"/>
</dbReference>
<dbReference type="InterPro" id="IPR003615">
    <property type="entry name" value="HNH_nuc"/>
</dbReference>
<feature type="compositionally biased region" description="Pro residues" evidence="1">
    <location>
        <begin position="607"/>
        <end position="622"/>
    </location>
</feature>
<evidence type="ECO:0000313" key="4">
    <source>
        <dbReference type="Proteomes" id="UP000475214"/>
    </source>
</evidence>
<dbReference type="EMBL" id="JAAGOA010000052">
    <property type="protein sequence ID" value="NEE04800.1"/>
    <property type="molecule type" value="Genomic_DNA"/>
</dbReference>
<dbReference type="CDD" id="cd00085">
    <property type="entry name" value="HNHc"/>
    <property type="match status" value="1"/>
</dbReference>
<evidence type="ECO:0000256" key="1">
    <source>
        <dbReference type="SAM" id="MobiDB-lite"/>
    </source>
</evidence>
<feature type="region of interest" description="Disordered" evidence="1">
    <location>
        <begin position="1"/>
        <end position="31"/>
    </location>
</feature>
<feature type="compositionally biased region" description="Basic residues" evidence="1">
    <location>
        <begin position="304"/>
        <end position="316"/>
    </location>
</feature>
<sequence length="629" mass="67514">MFDSAACSSASPGEMPGGAAAGGRGRFEPDPEGARAFRAAHEAEIEACWARLVAAEQARWDATREVLLDAGVDPADGFVVDAWAEVWAADEAALLSLPGFVVGVDEAMPADAPGWVAANVGLLDELPGDAESTVAEMVPGVELARVLDESSESQLSAGELGDAVAGWERLIAWAQARQASALAELTHRDEMRAENPQGYASLHPVPVAAGELAVVWPWTKPQAERMVAHGVELVEDFPAIHEAWTAGRLDQRRVTILLTALRDREPEVVRKVEAAVLPHVHKWTSVKLSQVVNRLLHQLDPRTSKKNRREARKQRRVWTEPAKDGMAWLYAYLPAEDAQAIMSALNAGADTLRRHDDQRAAAQTGDERDRAARRTEDKGESERGNDGDGGDSDSGGDGGDGGDGPGRRRTLDQARADALAGLAWSSLYTGTLGGDGCTQCGATAGVPLAGAHGRPITVNLTLPLTTWLGLDEHPAHLDGYGPIDADTARVLAAAGVWRWVVTDPVGGHALDYGRTRYTPPQELVDFILLRDRECIMPGCHRPAYRCQIDHRNPYPQGPTSACNCSLLCTTCHLQKHHAGWTIERIAPGVQRFTSPTGRQHTVKLPGLAPPAPEPDPPPTDTPPEPDDPP</sequence>